<feature type="region of interest" description="Disordered" evidence="1">
    <location>
        <begin position="1"/>
        <end position="38"/>
    </location>
</feature>
<reference evidence="2" key="1">
    <citation type="submission" date="2018-04" db="EMBL/GenBank/DDBJ databases">
        <title>WGS assembly of Panicum hallii.</title>
        <authorList>
            <person name="Lovell J."/>
            <person name="Jenkins J."/>
            <person name="Lowry D."/>
            <person name="Mamidi S."/>
            <person name="Sreedasyam A."/>
            <person name="Weng X."/>
            <person name="Barry K."/>
            <person name="Bonette J."/>
            <person name="Campitelli B."/>
            <person name="Daum C."/>
            <person name="Gordon S."/>
            <person name="Gould B."/>
            <person name="Lipzen A."/>
            <person name="Macqueen A."/>
            <person name="Palacio-Mejia J."/>
            <person name="Plott C."/>
            <person name="Shakirov E."/>
            <person name="Shu S."/>
            <person name="Yoshinaga Y."/>
            <person name="Zane M."/>
            <person name="Rokhsar D."/>
            <person name="Grimwood J."/>
            <person name="Schmutz J."/>
            <person name="Juenger T."/>
        </authorList>
    </citation>
    <scope>NUCLEOTIDE SEQUENCE [LARGE SCALE GENOMIC DNA]</scope>
    <source>
        <strain evidence="2">FIL2</strain>
    </source>
</reference>
<feature type="region of interest" description="Disordered" evidence="1">
    <location>
        <begin position="68"/>
        <end position="104"/>
    </location>
</feature>
<evidence type="ECO:0000256" key="1">
    <source>
        <dbReference type="SAM" id="MobiDB-lite"/>
    </source>
</evidence>
<dbReference type="Gramene" id="PVH67236">
    <property type="protein sequence ID" value="PVH67236"/>
    <property type="gene ID" value="PAHAL_1G457900"/>
</dbReference>
<name>A0A2T8KYI4_9POAL</name>
<proteinExistence type="predicted"/>
<dbReference type="AlphaFoldDB" id="A0A2T8KYI4"/>
<feature type="compositionally biased region" description="Polar residues" evidence="1">
    <location>
        <begin position="68"/>
        <end position="79"/>
    </location>
</feature>
<dbReference type="EMBL" id="CM008046">
    <property type="protein sequence ID" value="PVH67236.1"/>
    <property type="molecule type" value="Genomic_DNA"/>
</dbReference>
<organism evidence="2">
    <name type="scientific">Panicum hallii</name>
    <dbReference type="NCBI Taxonomy" id="206008"/>
    <lineage>
        <taxon>Eukaryota</taxon>
        <taxon>Viridiplantae</taxon>
        <taxon>Streptophyta</taxon>
        <taxon>Embryophyta</taxon>
        <taxon>Tracheophyta</taxon>
        <taxon>Spermatophyta</taxon>
        <taxon>Magnoliopsida</taxon>
        <taxon>Liliopsida</taxon>
        <taxon>Poales</taxon>
        <taxon>Poaceae</taxon>
        <taxon>PACMAD clade</taxon>
        <taxon>Panicoideae</taxon>
        <taxon>Panicodae</taxon>
        <taxon>Paniceae</taxon>
        <taxon>Panicinae</taxon>
        <taxon>Panicum</taxon>
        <taxon>Panicum sect. Panicum</taxon>
    </lineage>
</organism>
<protein>
    <submittedName>
        <fullName evidence="2">Uncharacterized protein</fullName>
    </submittedName>
</protein>
<accession>A0A2T8KYI4</accession>
<evidence type="ECO:0000313" key="2">
    <source>
        <dbReference type="EMBL" id="PVH67236.1"/>
    </source>
</evidence>
<gene>
    <name evidence="2" type="ORF">PAHAL_1G457900</name>
</gene>
<sequence length="128" mass="14251">MARQRRCPSASPHCAQAKPSNVTASMISLSTPSPEKPPIRNLILDGHGKKQYCIFTELIKKNIYTRAKSSTPTGKNQVGETKEKKRSFPLGGLVRSNRPGQKQPTHVDMITSHKHHIKITTNATKWPI</sequence>
<dbReference type="Proteomes" id="UP000243499">
    <property type="component" value="Chromosome 1"/>
</dbReference>
<feature type="compositionally biased region" description="Polar residues" evidence="1">
    <location>
        <begin position="18"/>
        <end position="33"/>
    </location>
</feature>